<dbReference type="InterPro" id="IPR003593">
    <property type="entry name" value="AAA+_ATPase"/>
</dbReference>
<evidence type="ECO:0000256" key="3">
    <source>
        <dbReference type="ARBA" id="ARBA00022496"/>
    </source>
</evidence>
<dbReference type="GO" id="GO:0016020">
    <property type="term" value="C:membrane"/>
    <property type="evidence" value="ECO:0007669"/>
    <property type="project" value="InterPro"/>
</dbReference>
<feature type="domain" description="ABC transporter" evidence="10">
    <location>
        <begin position="3"/>
        <end position="237"/>
    </location>
</feature>
<keyword evidence="1" id="KW-0813">Transport</keyword>
<protein>
    <recommendedName>
        <fullName evidence="9">ABC-type quaternary amine transporter</fullName>
        <ecNumber evidence="9">7.6.2.9</ecNumber>
    </recommendedName>
</protein>
<keyword evidence="8" id="KW-0472">Membrane</keyword>
<evidence type="ECO:0000256" key="8">
    <source>
        <dbReference type="ARBA" id="ARBA00023136"/>
    </source>
</evidence>
<dbReference type="InterPro" id="IPR017871">
    <property type="entry name" value="ABC_transporter-like_CS"/>
</dbReference>
<dbReference type="PROSITE" id="PS50893">
    <property type="entry name" value="ABC_TRANSPORTER_2"/>
    <property type="match status" value="1"/>
</dbReference>
<dbReference type="KEGG" id="cpas:Clopa_0053"/>
<name>R4K053_CLOPA</name>
<dbReference type="FunFam" id="3.40.50.300:FF:000425">
    <property type="entry name" value="Probable ABC transporter, ATP-binding subunit"/>
    <property type="match status" value="1"/>
</dbReference>
<gene>
    <name evidence="11" type="ORF">Clopa_0053</name>
</gene>
<keyword evidence="3" id="KW-0410">Iron transport</keyword>
<dbReference type="GO" id="GO:0016887">
    <property type="term" value="F:ATP hydrolysis activity"/>
    <property type="evidence" value="ECO:0007669"/>
    <property type="project" value="InterPro"/>
</dbReference>
<reference evidence="11 12" key="1">
    <citation type="submission" date="2012-01" db="EMBL/GenBank/DDBJ databases">
        <title>Complete sequence of chromosome of Clostridium pasteurianum BC1.</title>
        <authorList>
            <consortium name="US DOE Joint Genome Institute"/>
            <person name="Lucas S."/>
            <person name="Han J."/>
            <person name="Lapidus A."/>
            <person name="Cheng J.-F."/>
            <person name="Goodwin L."/>
            <person name="Pitluck S."/>
            <person name="Peters L."/>
            <person name="Mikhailova N."/>
            <person name="Teshima H."/>
            <person name="Detter J.C."/>
            <person name="Han C."/>
            <person name="Tapia R."/>
            <person name="Land M."/>
            <person name="Hauser L."/>
            <person name="Kyrpides N."/>
            <person name="Ivanova N."/>
            <person name="Pagani I."/>
            <person name="Dunn J."/>
            <person name="Taghavi S."/>
            <person name="Francis A."/>
            <person name="van der Lelie D."/>
            <person name="Woyke T."/>
        </authorList>
    </citation>
    <scope>NUCLEOTIDE SEQUENCE [LARGE SCALE GENOMIC DNA]</scope>
    <source>
        <strain evidence="11 12">BC1</strain>
    </source>
</reference>
<evidence type="ECO:0000256" key="2">
    <source>
        <dbReference type="ARBA" id="ARBA00022475"/>
    </source>
</evidence>
<accession>R4K053</accession>
<dbReference type="GO" id="GO:0015418">
    <property type="term" value="F:ABC-type quaternary ammonium compound transporting activity"/>
    <property type="evidence" value="ECO:0007669"/>
    <property type="project" value="UniProtKB-EC"/>
</dbReference>
<dbReference type="STRING" id="86416.Clopa_0053"/>
<evidence type="ECO:0000313" key="11">
    <source>
        <dbReference type="EMBL" id="AGK95156.1"/>
    </source>
</evidence>
<proteinExistence type="predicted"/>
<dbReference type="RefSeq" id="WP_015613483.1">
    <property type="nucleotide sequence ID" value="NC_021182.1"/>
</dbReference>
<dbReference type="AlphaFoldDB" id="R4K053"/>
<evidence type="ECO:0000256" key="6">
    <source>
        <dbReference type="ARBA" id="ARBA00023004"/>
    </source>
</evidence>
<keyword evidence="5" id="KW-0067">ATP-binding</keyword>
<dbReference type="Pfam" id="PF00005">
    <property type="entry name" value="ABC_tran"/>
    <property type="match status" value="1"/>
</dbReference>
<keyword evidence="7" id="KW-0406">Ion transport</keyword>
<evidence type="ECO:0000259" key="10">
    <source>
        <dbReference type="PROSITE" id="PS50893"/>
    </source>
</evidence>
<dbReference type="PATRIC" id="fig|86416.3.peg.45"/>
<evidence type="ECO:0000256" key="5">
    <source>
        <dbReference type="ARBA" id="ARBA00022840"/>
    </source>
</evidence>
<dbReference type="HOGENOM" id="CLU_000604_1_1_9"/>
<keyword evidence="4" id="KW-0547">Nucleotide-binding</keyword>
<dbReference type="EMBL" id="CP003261">
    <property type="protein sequence ID" value="AGK95156.1"/>
    <property type="molecule type" value="Genomic_DNA"/>
</dbReference>
<keyword evidence="2" id="KW-1003">Cell membrane</keyword>
<dbReference type="EC" id="7.6.2.9" evidence="9"/>
<dbReference type="PANTHER" id="PTHR42781:SF4">
    <property type="entry name" value="SPERMIDINE_PUTRESCINE IMPORT ATP-BINDING PROTEIN POTA"/>
    <property type="match status" value="1"/>
</dbReference>
<dbReference type="InterPro" id="IPR015853">
    <property type="entry name" value="ABC_transpr_FbpC"/>
</dbReference>
<dbReference type="InterPro" id="IPR003439">
    <property type="entry name" value="ABC_transporter-like_ATP-bd"/>
</dbReference>
<dbReference type="eggNOG" id="COG3842">
    <property type="taxonomic scope" value="Bacteria"/>
</dbReference>
<evidence type="ECO:0000256" key="9">
    <source>
        <dbReference type="ARBA" id="ARBA00066388"/>
    </source>
</evidence>
<dbReference type="InterPro" id="IPR027417">
    <property type="entry name" value="P-loop_NTPase"/>
</dbReference>
<dbReference type="GO" id="GO:0015408">
    <property type="term" value="F:ABC-type ferric iron transporter activity"/>
    <property type="evidence" value="ECO:0007669"/>
    <property type="project" value="InterPro"/>
</dbReference>
<organism evidence="11 12">
    <name type="scientific">Clostridium pasteurianum BC1</name>
    <dbReference type="NCBI Taxonomy" id="86416"/>
    <lineage>
        <taxon>Bacteria</taxon>
        <taxon>Bacillati</taxon>
        <taxon>Bacillota</taxon>
        <taxon>Clostridia</taxon>
        <taxon>Eubacteriales</taxon>
        <taxon>Clostridiaceae</taxon>
        <taxon>Clostridium</taxon>
    </lineage>
</organism>
<keyword evidence="6" id="KW-0408">Iron</keyword>
<dbReference type="SUPFAM" id="SSF52540">
    <property type="entry name" value="P-loop containing nucleoside triphosphate hydrolases"/>
    <property type="match status" value="1"/>
</dbReference>
<dbReference type="OrthoDB" id="9802264at2"/>
<evidence type="ECO:0000313" key="12">
    <source>
        <dbReference type="Proteomes" id="UP000013523"/>
    </source>
</evidence>
<dbReference type="Proteomes" id="UP000013523">
    <property type="component" value="Chromosome"/>
</dbReference>
<evidence type="ECO:0000256" key="7">
    <source>
        <dbReference type="ARBA" id="ARBA00023065"/>
    </source>
</evidence>
<evidence type="ECO:0000256" key="4">
    <source>
        <dbReference type="ARBA" id="ARBA00022741"/>
    </source>
</evidence>
<keyword evidence="12" id="KW-1185">Reference proteome</keyword>
<dbReference type="CDD" id="cd03259">
    <property type="entry name" value="ABC_Carb_Solutes_like"/>
    <property type="match status" value="1"/>
</dbReference>
<dbReference type="GO" id="GO:0005524">
    <property type="term" value="F:ATP binding"/>
    <property type="evidence" value="ECO:0007669"/>
    <property type="project" value="UniProtKB-KW"/>
</dbReference>
<sequence length="381" mass="43599">MGLEIKRVAKRYSNKNILHEISFEVKDGSFISLLGPSGCGKTTLLNIIAGLTELDEGEILMDGITVSSKSLNLPPEKRKIGMVFQDFALWPHMTVYQNVAFGLQMNGMKSKEIEKRVYETLEIFHMESYAHHFPSELSGGQKQRIAMARAIAPRPKLILMDEPLSSLDAQLREEMRWELVRIFQQFKITTIYVTHDRIEAMSMSDEIVLLKNGYIEQIDSPENMYNFPKTSFAARFLDVTNEICGKVSRINSEYIYVKSSIGIIKAFNTYNVEEGQTVTWMCRPCDLVTVENNLESSFDKSTNNVFLTKILFRSFHGGVWRYIGTLITLEIVEESKQQLRFEFSSSVKYKIDEIVHLIVQVKLSRLLQEVEISSTSKEKGA</sequence>
<evidence type="ECO:0000256" key="1">
    <source>
        <dbReference type="ARBA" id="ARBA00022448"/>
    </source>
</evidence>
<dbReference type="PANTHER" id="PTHR42781">
    <property type="entry name" value="SPERMIDINE/PUTRESCINE IMPORT ATP-BINDING PROTEIN POTA"/>
    <property type="match status" value="1"/>
</dbReference>
<dbReference type="SMART" id="SM00382">
    <property type="entry name" value="AAA"/>
    <property type="match status" value="1"/>
</dbReference>
<dbReference type="Gene3D" id="3.40.50.300">
    <property type="entry name" value="P-loop containing nucleotide triphosphate hydrolases"/>
    <property type="match status" value="1"/>
</dbReference>
<dbReference type="PROSITE" id="PS00211">
    <property type="entry name" value="ABC_TRANSPORTER_1"/>
    <property type="match status" value="1"/>
</dbReference>
<dbReference type="InterPro" id="IPR050093">
    <property type="entry name" value="ABC_SmlMolc_Importer"/>
</dbReference>